<organism evidence="2 3">
    <name type="scientific">Paxillus involutus ATCC 200175</name>
    <dbReference type="NCBI Taxonomy" id="664439"/>
    <lineage>
        <taxon>Eukaryota</taxon>
        <taxon>Fungi</taxon>
        <taxon>Dikarya</taxon>
        <taxon>Basidiomycota</taxon>
        <taxon>Agaricomycotina</taxon>
        <taxon>Agaricomycetes</taxon>
        <taxon>Agaricomycetidae</taxon>
        <taxon>Boletales</taxon>
        <taxon>Paxilineae</taxon>
        <taxon>Paxillaceae</taxon>
        <taxon>Paxillus</taxon>
    </lineage>
</organism>
<dbReference type="Pfam" id="PF20149">
    <property type="entry name" value="DUF6532"/>
    <property type="match status" value="1"/>
</dbReference>
<keyword evidence="3" id="KW-1185">Reference proteome</keyword>
<proteinExistence type="predicted"/>
<evidence type="ECO:0000259" key="1">
    <source>
        <dbReference type="Pfam" id="PF20149"/>
    </source>
</evidence>
<dbReference type="HOGENOM" id="CLU_146186_0_0_1"/>
<sequence length="123" mass="14035">QGRAAARDYEPAVQQILKIATGLFRSRLTAEGAYPDRMAQIAWAKEAWLEACQTCEAQILFNDEIIQLVYEDVPRSGLYEHRIIQKAINIAYYCNKKDEGVVYSQYFQPFPLRGVALMLTVVC</sequence>
<evidence type="ECO:0000313" key="2">
    <source>
        <dbReference type="EMBL" id="KIJ05652.1"/>
    </source>
</evidence>
<name>A0A0C9TBT8_PAXIN</name>
<dbReference type="OrthoDB" id="2670159at2759"/>
<dbReference type="InterPro" id="IPR045341">
    <property type="entry name" value="DUF6532"/>
</dbReference>
<gene>
    <name evidence="2" type="ORF">PAXINDRAFT_93163</name>
</gene>
<reference evidence="3" key="2">
    <citation type="submission" date="2015-01" db="EMBL/GenBank/DDBJ databases">
        <title>Evolutionary Origins and Diversification of the Mycorrhizal Mutualists.</title>
        <authorList>
            <consortium name="DOE Joint Genome Institute"/>
            <consortium name="Mycorrhizal Genomics Consortium"/>
            <person name="Kohler A."/>
            <person name="Kuo A."/>
            <person name="Nagy L.G."/>
            <person name="Floudas D."/>
            <person name="Copeland A."/>
            <person name="Barry K.W."/>
            <person name="Cichocki N."/>
            <person name="Veneault-Fourrey C."/>
            <person name="LaButti K."/>
            <person name="Lindquist E.A."/>
            <person name="Lipzen A."/>
            <person name="Lundell T."/>
            <person name="Morin E."/>
            <person name="Murat C."/>
            <person name="Riley R."/>
            <person name="Ohm R."/>
            <person name="Sun H."/>
            <person name="Tunlid A."/>
            <person name="Henrissat B."/>
            <person name="Grigoriev I.V."/>
            <person name="Hibbett D.S."/>
            <person name="Martin F."/>
        </authorList>
    </citation>
    <scope>NUCLEOTIDE SEQUENCE [LARGE SCALE GENOMIC DNA]</scope>
    <source>
        <strain evidence="3">ATCC 200175</strain>
    </source>
</reference>
<feature type="non-terminal residue" evidence="2">
    <location>
        <position position="123"/>
    </location>
</feature>
<accession>A0A0C9TBT8</accession>
<reference evidence="2 3" key="1">
    <citation type="submission" date="2014-06" db="EMBL/GenBank/DDBJ databases">
        <authorList>
            <consortium name="DOE Joint Genome Institute"/>
            <person name="Kuo A."/>
            <person name="Kohler A."/>
            <person name="Nagy L.G."/>
            <person name="Floudas D."/>
            <person name="Copeland A."/>
            <person name="Barry K.W."/>
            <person name="Cichocki N."/>
            <person name="Veneault-Fourrey C."/>
            <person name="LaButti K."/>
            <person name="Lindquist E.A."/>
            <person name="Lipzen A."/>
            <person name="Lundell T."/>
            <person name="Morin E."/>
            <person name="Murat C."/>
            <person name="Sun H."/>
            <person name="Tunlid A."/>
            <person name="Henrissat B."/>
            <person name="Grigoriev I.V."/>
            <person name="Hibbett D.S."/>
            <person name="Martin F."/>
            <person name="Nordberg H.P."/>
            <person name="Cantor M.N."/>
            <person name="Hua S.X."/>
        </authorList>
    </citation>
    <scope>NUCLEOTIDE SEQUENCE [LARGE SCALE GENOMIC DNA]</scope>
    <source>
        <strain evidence="2 3">ATCC 200175</strain>
    </source>
</reference>
<feature type="domain" description="DUF6532" evidence="1">
    <location>
        <begin position="72"/>
        <end position="122"/>
    </location>
</feature>
<dbReference type="AlphaFoldDB" id="A0A0C9TBT8"/>
<dbReference type="Proteomes" id="UP000053647">
    <property type="component" value="Unassembled WGS sequence"/>
</dbReference>
<evidence type="ECO:0000313" key="3">
    <source>
        <dbReference type="Proteomes" id="UP000053647"/>
    </source>
</evidence>
<protein>
    <recommendedName>
        <fullName evidence="1">DUF6532 domain-containing protein</fullName>
    </recommendedName>
</protein>
<dbReference type="EMBL" id="KN820817">
    <property type="protein sequence ID" value="KIJ05652.1"/>
    <property type="molecule type" value="Genomic_DNA"/>
</dbReference>